<feature type="region of interest" description="Disordered" evidence="1">
    <location>
        <begin position="176"/>
        <end position="198"/>
    </location>
</feature>
<evidence type="ECO:0000256" key="1">
    <source>
        <dbReference type="SAM" id="MobiDB-lite"/>
    </source>
</evidence>
<dbReference type="InterPro" id="IPR011205">
    <property type="entry name" value="UCP015417_vWA"/>
</dbReference>
<keyword evidence="5" id="KW-1185">Reference proteome</keyword>
<evidence type="ECO:0000259" key="2">
    <source>
        <dbReference type="Pfam" id="PF11443"/>
    </source>
</evidence>
<feature type="region of interest" description="Disordered" evidence="1">
    <location>
        <begin position="267"/>
        <end position="319"/>
    </location>
</feature>
<evidence type="ECO:0000259" key="3">
    <source>
        <dbReference type="Pfam" id="PF25043"/>
    </source>
</evidence>
<feature type="compositionally biased region" description="Basic residues" evidence="1">
    <location>
        <begin position="286"/>
        <end position="297"/>
    </location>
</feature>
<accession>A0A067M6G9</accession>
<dbReference type="PIRSF" id="PIRSF015417">
    <property type="entry name" value="T31B5_30_vWA"/>
    <property type="match status" value="1"/>
</dbReference>
<feature type="domain" description="DUF7788" evidence="3">
    <location>
        <begin position="561"/>
        <end position="789"/>
    </location>
</feature>
<organism evidence="4 5">
    <name type="scientific">Botryobasidium botryosum (strain FD-172 SS1)</name>
    <dbReference type="NCBI Taxonomy" id="930990"/>
    <lineage>
        <taxon>Eukaryota</taxon>
        <taxon>Fungi</taxon>
        <taxon>Dikarya</taxon>
        <taxon>Basidiomycota</taxon>
        <taxon>Agaricomycotina</taxon>
        <taxon>Agaricomycetes</taxon>
        <taxon>Cantharellales</taxon>
        <taxon>Botryobasidiaceae</taxon>
        <taxon>Botryobasidium</taxon>
    </lineage>
</organism>
<dbReference type="PANTHER" id="PTHR31373:SF27">
    <property type="entry name" value="TROVE DOMAIN-CONTAINING PROTEIN"/>
    <property type="match status" value="1"/>
</dbReference>
<dbReference type="Pfam" id="PF25043">
    <property type="entry name" value="DUF7788"/>
    <property type="match status" value="1"/>
</dbReference>
<feature type="domain" description="DUF2828" evidence="2">
    <location>
        <begin position="80"/>
        <end position="559"/>
    </location>
</feature>
<dbReference type="InterPro" id="IPR058580">
    <property type="entry name" value="DUF2828"/>
</dbReference>
<evidence type="ECO:0000313" key="5">
    <source>
        <dbReference type="Proteomes" id="UP000027195"/>
    </source>
</evidence>
<sequence>MAPRSPFAPTTTAVPNVSQNDSSQLVTIPLIPELYDPDFLTKIFPPPTPSTKKIELKDETPRSNPFMTALKDDFANRTLTENNSPAWRSTLSPTLDAFSTLGPDVSGASVHSILSKSWAADPEITLRLIWNLRSIHEGKAEKEVFYYAFGWLLRHHPRTAVKNLKWLVEPVIERKPRKKEKEEKEGKEDKSGEAGDDWTTVEAADMDVEGAAPAAVAQEPEVEITGLSHGYYKDLLTLLQLAALDQLCDPSPDSSFKALHTVRPEWTYPTASQSTRGRGIGGRGRGGSRRSTPRRRSLSSASTAVSAAPKGQSAEEQVAEAHKRLEKKLTTDLPFRALYVAVARIFAEKLAVDLSYLHEIVDAPGKNETLKWKISLASKWAPTLGGAHDRVTNIATAIASILHVSGHMSELTSVVPPTTEPLSASAALTVRSFYRRWIVTPLRRYNQIPELAMGANEWDRIQYSRVPSVCMKNNKSIFFAHDAERFTKYLLDVTQGKKKISGATLFPHELLAEAFQCENVHGSGTVEAEVQKKLAEANKTVIEEQWKTMVARLREAGTLDNCLAVADVSGSMGSLHYPPVQGKKRHYEPIWPCVALSMLLAQLARPPFQNTFITFSAMPELVTLDADAGLVENALNMGQANWTMNTDFQAVFVKLILPLAIKHKIKKEDMIKRLFVFSDMQFDNCRGRHGAWETDHEKITKAYAEAGYDVPEIVYWNLAGDRGPKPVTAEQKGVALVSGFSGNMLKVFMEGGEDEEEEALVPEEEDAAAHETKKAKKAEMDPVAVMLKALGKKSFAPLTVVD</sequence>
<feature type="compositionally biased region" description="Low complexity" evidence="1">
    <location>
        <begin position="298"/>
        <end position="308"/>
    </location>
</feature>
<name>A0A067M6G9_BOTB1</name>
<dbReference type="Proteomes" id="UP000027195">
    <property type="component" value="Unassembled WGS sequence"/>
</dbReference>
<dbReference type="PANTHER" id="PTHR31373">
    <property type="entry name" value="OS06G0652100 PROTEIN"/>
    <property type="match status" value="1"/>
</dbReference>
<feature type="compositionally biased region" description="Basic and acidic residues" evidence="1">
    <location>
        <begin position="176"/>
        <end position="193"/>
    </location>
</feature>
<dbReference type="HOGENOM" id="CLU_011744_0_0_1"/>
<dbReference type="InterPro" id="IPR056690">
    <property type="entry name" value="DUF7788"/>
</dbReference>
<dbReference type="InParanoid" id="A0A067M6G9"/>
<proteinExistence type="predicted"/>
<dbReference type="EMBL" id="KL198113">
    <property type="protein sequence ID" value="KDQ07191.1"/>
    <property type="molecule type" value="Genomic_DNA"/>
</dbReference>
<dbReference type="Pfam" id="PF11443">
    <property type="entry name" value="DUF2828"/>
    <property type="match status" value="1"/>
</dbReference>
<dbReference type="Gene3D" id="3.40.50.410">
    <property type="entry name" value="von Willebrand factor, type A domain"/>
    <property type="match status" value="1"/>
</dbReference>
<evidence type="ECO:0000313" key="4">
    <source>
        <dbReference type="EMBL" id="KDQ07191.1"/>
    </source>
</evidence>
<gene>
    <name evidence="4" type="ORF">BOTBODRAFT_39027</name>
</gene>
<dbReference type="InterPro" id="IPR036465">
    <property type="entry name" value="vWFA_dom_sf"/>
</dbReference>
<protein>
    <recommendedName>
        <fullName evidence="6">TROVE domain-containing protein</fullName>
    </recommendedName>
</protein>
<dbReference type="OrthoDB" id="1149618at2759"/>
<dbReference type="AlphaFoldDB" id="A0A067M6G9"/>
<evidence type="ECO:0008006" key="6">
    <source>
        <dbReference type="Google" id="ProtNLM"/>
    </source>
</evidence>
<reference evidence="5" key="1">
    <citation type="journal article" date="2014" name="Proc. Natl. Acad. Sci. U.S.A.">
        <title>Extensive sampling of basidiomycete genomes demonstrates inadequacy of the white-rot/brown-rot paradigm for wood decay fungi.</title>
        <authorList>
            <person name="Riley R."/>
            <person name="Salamov A.A."/>
            <person name="Brown D.W."/>
            <person name="Nagy L.G."/>
            <person name="Floudas D."/>
            <person name="Held B.W."/>
            <person name="Levasseur A."/>
            <person name="Lombard V."/>
            <person name="Morin E."/>
            <person name="Otillar R."/>
            <person name="Lindquist E.A."/>
            <person name="Sun H."/>
            <person name="LaButti K.M."/>
            <person name="Schmutz J."/>
            <person name="Jabbour D."/>
            <person name="Luo H."/>
            <person name="Baker S.E."/>
            <person name="Pisabarro A.G."/>
            <person name="Walton J.D."/>
            <person name="Blanchette R.A."/>
            <person name="Henrissat B."/>
            <person name="Martin F."/>
            <person name="Cullen D."/>
            <person name="Hibbett D.S."/>
            <person name="Grigoriev I.V."/>
        </authorList>
    </citation>
    <scope>NUCLEOTIDE SEQUENCE [LARGE SCALE GENOMIC DNA]</scope>
    <source>
        <strain evidence="5">FD-172 SS1</strain>
    </source>
</reference>